<name>F9WJD7_TRYCI</name>
<dbReference type="GO" id="GO:1990130">
    <property type="term" value="C:GATOR1 complex"/>
    <property type="evidence" value="ECO:0007669"/>
    <property type="project" value="TreeGrafter"/>
</dbReference>
<feature type="region of interest" description="Disordered" evidence="2">
    <location>
        <begin position="180"/>
        <end position="213"/>
    </location>
</feature>
<feature type="chain" id="PRO_5003389222" evidence="3">
    <location>
        <begin position="19"/>
        <end position="736"/>
    </location>
</feature>
<dbReference type="InterPro" id="IPR009348">
    <property type="entry name" value="NPR2-like"/>
</dbReference>
<keyword evidence="5" id="KW-1185">Reference proteome</keyword>
<dbReference type="GO" id="GO:1904262">
    <property type="term" value="P:negative regulation of TORC1 signaling"/>
    <property type="evidence" value="ECO:0007669"/>
    <property type="project" value="TreeGrafter"/>
</dbReference>
<keyword evidence="3" id="KW-0732">Signal</keyword>
<dbReference type="PANTHER" id="PTHR12991:SF10">
    <property type="entry name" value="GATOR COMPLEX PROTEIN NPRL2"/>
    <property type="match status" value="1"/>
</dbReference>
<protein>
    <submittedName>
        <fullName evidence="4">WGS project CAEQ00000000 data, annotated contig 899</fullName>
    </submittedName>
</protein>
<organism evidence="4 5">
    <name type="scientific">Trypanosoma congolense (strain IL3000)</name>
    <dbReference type="NCBI Taxonomy" id="1068625"/>
    <lineage>
        <taxon>Eukaryota</taxon>
        <taxon>Discoba</taxon>
        <taxon>Euglenozoa</taxon>
        <taxon>Kinetoplastea</taxon>
        <taxon>Metakinetoplastina</taxon>
        <taxon>Trypanosomatida</taxon>
        <taxon>Trypanosomatidae</taxon>
        <taxon>Trypanosoma</taxon>
        <taxon>Nannomonas</taxon>
    </lineage>
</organism>
<dbReference type="GO" id="GO:0010508">
    <property type="term" value="P:positive regulation of autophagy"/>
    <property type="evidence" value="ECO:0007669"/>
    <property type="project" value="TreeGrafter"/>
</dbReference>
<evidence type="ECO:0000313" key="5">
    <source>
        <dbReference type="Proteomes" id="UP000000702"/>
    </source>
</evidence>
<evidence type="ECO:0000313" key="4">
    <source>
        <dbReference type="EMBL" id="CCD17441.1"/>
    </source>
</evidence>
<evidence type="ECO:0000256" key="1">
    <source>
        <dbReference type="ARBA" id="ARBA00008433"/>
    </source>
</evidence>
<dbReference type="GO" id="GO:0005096">
    <property type="term" value="F:GTPase activator activity"/>
    <property type="evidence" value="ECO:0007669"/>
    <property type="project" value="TreeGrafter"/>
</dbReference>
<dbReference type="PANTHER" id="PTHR12991">
    <property type="entry name" value="NITROGEN PERMEASE REGULATOR 2/TUMOR SUPPRESSOR CANDIDATE 4"/>
    <property type="match status" value="1"/>
</dbReference>
<gene>
    <name evidence="4" type="ORF">TCIL3000_0_22600</name>
</gene>
<evidence type="ECO:0000256" key="3">
    <source>
        <dbReference type="SAM" id="SignalP"/>
    </source>
</evidence>
<evidence type="ECO:0000256" key="2">
    <source>
        <dbReference type="SAM" id="MobiDB-lite"/>
    </source>
</evidence>
<reference evidence="5" key="1">
    <citation type="submission" date="2011-07" db="EMBL/GenBank/DDBJ databases">
        <title>Divergent evolution of antigenic variation in African trypanosomes.</title>
        <authorList>
            <person name="Jackson A.P."/>
            <person name="Berry A."/>
            <person name="Allison H.C."/>
            <person name="Burton P."/>
            <person name="Anderson J."/>
            <person name="Aslett M."/>
            <person name="Brown R."/>
            <person name="Corton N."/>
            <person name="Harris D."/>
            <person name="Hauser H."/>
            <person name="Gamble J."/>
            <person name="Gilderthorp R."/>
            <person name="McQuillan J."/>
            <person name="Quail M.A."/>
            <person name="Sanders M."/>
            <person name="Van Tonder A."/>
            <person name="Ginger M.L."/>
            <person name="Donelson J.E."/>
            <person name="Field M.C."/>
            <person name="Barry J.D."/>
            <person name="Berriman M."/>
            <person name="Hertz-Fowler C."/>
        </authorList>
    </citation>
    <scope>NUCLEOTIDE SEQUENCE [LARGE SCALE GENOMIC DNA]</scope>
    <source>
        <strain evidence="5">IL3000</strain>
    </source>
</reference>
<feature type="signal peptide" evidence="3">
    <location>
        <begin position="1"/>
        <end position="18"/>
    </location>
</feature>
<reference evidence="4 5" key="2">
    <citation type="journal article" date="2012" name="Proc. Natl. Acad. Sci. U.S.A.">
        <title>Antigenic diversity is generated by distinct evolutionary mechanisms in African trypanosome species.</title>
        <authorList>
            <person name="Jackson A.P."/>
            <person name="Berry A."/>
            <person name="Aslett M."/>
            <person name="Allison H.C."/>
            <person name="Burton P."/>
            <person name="Vavrova-Anderson J."/>
            <person name="Brown R."/>
            <person name="Browne H."/>
            <person name="Corton N."/>
            <person name="Hauser H."/>
            <person name="Gamble J."/>
            <person name="Gilderthorp R."/>
            <person name="Marcello L."/>
            <person name="McQuillan J."/>
            <person name="Otto T.D."/>
            <person name="Quail M.A."/>
            <person name="Sanders M.J."/>
            <person name="van Tonder A."/>
            <person name="Ginger M.L."/>
            <person name="Field M.C."/>
            <person name="Barry J.D."/>
            <person name="Hertz-Fowler C."/>
            <person name="Berriman M."/>
        </authorList>
    </citation>
    <scope>NUCLEOTIDE SEQUENCE [LARGE SCALE GENOMIC DNA]</scope>
    <source>
        <strain evidence="4 5">IL3000</strain>
    </source>
</reference>
<dbReference type="Proteomes" id="UP000000702">
    <property type="component" value="Unassembled WGS sequence"/>
</dbReference>
<accession>F9WJD7</accession>
<comment type="caution">
    <text evidence="4">The sequence shown here is derived from an EMBL/GenBank/DDBJ whole genome shotgun (WGS) entry which is preliminary data.</text>
</comment>
<feature type="region of interest" description="Disordered" evidence="2">
    <location>
        <begin position="570"/>
        <end position="594"/>
    </location>
</feature>
<sequence length="736" mass="81065">MKLHLHSVLLMALDVVKGPYLCCFAPVSPFATAGQGHRHDVVEDGQSDREDDTRETDTLVGSSRFDAFSDIFVPRSEFCRRVMTLMEAESGLLYLFYPEEITGLHYHRKTLRYTLCFVFLVDTKYVTANTAFTERLLRPYSFVLSRIVEELREVELGYGYMSRSLAHLSFSTTLHCGLSPQQQVKHDPSDQQFSDDAPETESGANAGSHPQHFSASCTAVEDSSYRAQKGVVPINAFLTPPEDPSLRQWTPLQSLIDQLFISLSCRQTEDQSVGKRPFNTEHTVSLRLSETLSFRVGSRAPPHVLRPYSLDDVPIPVAPYAAEAFEHVDVMVHDVFKAVNGQHTIAQIVQLFVAGLYSRGEGEDSLQKQGCVLSGRSSHSGAPSAIAQTLQSINSPGSKSAPDVAGPNAWPMVTGVHPHGALWAHRAPAELLSPPTVFDVRLTSPLSVGAHSYTCFSSVSAPALPKTPASICCYPDRQGGEVQMGPYSLQASHCSGELETLVVEALQHLEARNYVRIVRSFDPHRTYSATRALYRVMADHCHPARRPLGRHMLLVEHKLYRKWKAHLGVQKDHHQPLRSPEDRRGSRESSEDVGHELNITLPPALLDVPEGAKKICCQPKCGLPVGKALPCSSSLRHSSASDSLTGEPSPSCCTCVAEREAGLPMVQEVVYSDEHADVAAAAALCALGKFVGSTIFSVRKEMRGHPHWSTAFANWEENCCRSLVEIGLINEWLVTE</sequence>
<dbReference type="GO" id="GO:0005774">
    <property type="term" value="C:vacuolar membrane"/>
    <property type="evidence" value="ECO:0007669"/>
    <property type="project" value="TreeGrafter"/>
</dbReference>
<dbReference type="VEuPathDB" id="TriTrypDB:TcIL3000_0_22600"/>
<dbReference type="OMA" id="NSCKCDA"/>
<dbReference type="AlphaFoldDB" id="F9WJD7"/>
<dbReference type="EMBL" id="CAEQ01002713">
    <property type="protein sequence ID" value="CCD17441.1"/>
    <property type="molecule type" value="Genomic_DNA"/>
</dbReference>
<comment type="similarity">
    <text evidence="1">Belongs to the NPR2 family.</text>
</comment>
<proteinExistence type="inferred from homology"/>